<gene>
    <name evidence="7" type="ORF">DR950_38025</name>
</gene>
<dbReference type="EMBL" id="QVIG01000002">
    <property type="protein sequence ID" value="RGD56104.1"/>
    <property type="molecule type" value="Genomic_DNA"/>
</dbReference>
<dbReference type="PANTHER" id="PTHR43831:SF1">
    <property type="entry name" value="ISOBUTYRYL-COA DEHYDROGENASE, MITOCHONDRIAL"/>
    <property type="match status" value="1"/>
</dbReference>
<dbReference type="Gene3D" id="2.40.110.10">
    <property type="entry name" value="Butyryl-CoA Dehydrogenase, subunit A, domain 2"/>
    <property type="match status" value="1"/>
</dbReference>
<reference evidence="7 8" key="1">
    <citation type="submission" date="2018-08" db="EMBL/GenBank/DDBJ databases">
        <title>Diversity &amp; Physiological Properties of Lignin-Decomposing Actinobacteria from Soil.</title>
        <authorList>
            <person name="Roh S.G."/>
            <person name="Kim S.B."/>
        </authorList>
    </citation>
    <scope>NUCLEOTIDE SEQUENCE [LARGE SCALE GENOMIC DNA]</scope>
    <source>
        <strain evidence="7 8">MMS17-GH009</strain>
    </source>
</reference>
<dbReference type="Pfam" id="PF08028">
    <property type="entry name" value="Acyl-CoA_dh_2"/>
    <property type="match status" value="1"/>
</dbReference>
<keyword evidence="2" id="KW-0560">Oxidoreductase</keyword>
<evidence type="ECO:0000259" key="6">
    <source>
        <dbReference type="Pfam" id="PF08028"/>
    </source>
</evidence>
<dbReference type="CDD" id="cd00567">
    <property type="entry name" value="ACAD"/>
    <property type="match status" value="1"/>
</dbReference>
<dbReference type="PANTHER" id="PTHR43831">
    <property type="entry name" value="ISOBUTYRYL-COA DEHYDROGENASE"/>
    <property type="match status" value="1"/>
</dbReference>
<dbReference type="InterPro" id="IPR036250">
    <property type="entry name" value="AcylCo_DH-like_C"/>
</dbReference>
<keyword evidence="1" id="KW-0285">Flavoprotein</keyword>
<dbReference type="SUPFAM" id="SSF47203">
    <property type="entry name" value="Acyl-CoA dehydrogenase C-terminal domain-like"/>
    <property type="match status" value="1"/>
</dbReference>
<dbReference type="SUPFAM" id="SSF56645">
    <property type="entry name" value="Acyl-CoA dehydrogenase NM domain-like"/>
    <property type="match status" value="1"/>
</dbReference>
<feature type="domain" description="Acyl-CoA dehydrogenase C-terminal" evidence="6">
    <location>
        <begin position="318"/>
        <end position="440"/>
    </location>
</feature>
<feature type="compositionally biased region" description="Low complexity" evidence="3">
    <location>
        <begin position="30"/>
        <end position="48"/>
    </location>
</feature>
<dbReference type="InterPro" id="IPR013786">
    <property type="entry name" value="AcylCoA_DH/ox_N"/>
</dbReference>
<dbReference type="InterPro" id="IPR037069">
    <property type="entry name" value="AcylCoA_DH/ox_N_sf"/>
</dbReference>
<evidence type="ECO:0000259" key="4">
    <source>
        <dbReference type="Pfam" id="PF02770"/>
    </source>
</evidence>
<dbReference type="InterPro" id="IPR052547">
    <property type="entry name" value="Mito_Isobutyryl-CoADH"/>
</dbReference>
<dbReference type="AlphaFoldDB" id="A0A372ZKI2"/>
<dbReference type="InterPro" id="IPR013107">
    <property type="entry name" value="Acyl-CoA_DH_C"/>
</dbReference>
<accession>A0A372ZKI2</accession>
<evidence type="ECO:0000313" key="7">
    <source>
        <dbReference type="EMBL" id="RGD56104.1"/>
    </source>
</evidence>
<dbReference type="Pfam" id="PF02770">
    <property type="entry name" value="Acyl-CoA_dh_M"/>
    <property type="match status" value="1"/>
</dbReference>
<feature type="domain" description="Acyl-CoA dehydrogenase/oxidase N-terminal" evidence="5">
    <location>
        <begin position="92"/>
        <end position="156"/>
    </location>
</feature>
<dbReference type="Pfam" id="PF02771">
    <property type="entry name" value="Acyl-CoA_dh_N"/>
    <property type="match status" value="1"/>
</dbReference>
<dbReference type="GO" id="GO:0050660">
    <property type="term" value="F:flavin adenine dinucleotide binding"/>
    <property type="evidence" value="ECO:0007669"/>
    <property type="project" value="InterPro"/>
</dbReference>
<feature type="region of interest" description="Disordered" evidence="3">
    <location>
        <begin position="1"/>
        <end position="74"/>
    </location>
</feature>
<evidence type="ECO:0000256" key="3">
    <source>
        <dbReference type="SAM" id="MobiDB-lite"/>
    </source>
</evidence>
<dbReference type="InterPro" id="IPR006091">
    <property type="entry name" value="Acyl-CoA_Oxase/DH_mid-dom"/>
</dbReference>
<dbReference type="RefSeq" id="WP_117492448.1">
    <property type="nucleotide sequence ID" value="NZ_QVIG01000002.1"/>
</dbReference>
<sequence>MTTRAANRSTAERSSEDHASDDRPADNRSPRSASAGRRSRTAAPAAGSEPTGSGHLESTGSTPTSSAPVGAAPDRSAVETALAGLPRVVDLLAARAEEHDRDATFPYQGIEAVHEAGLLTLTVSERYGGPGGTLADTVRVLSRLGRGDASVAVVTAFTLLQHAEQARRADWPTAGYRRLLTESRRGPALVNTLRAEPGAGAGELPGTVARRDGDGWLLTGRKTYCTGAEALAWMAVTARTDEEEPRIGTFLVRGESEGLEIDPTWDQLGLRASASHDVVLDGVRVPGDLALGLTNGRRTARQSADADAELSSAWHDLALSAVAIGVARAAEAWLIRFLNQRTPANLTEPLGTLPRYRTALGEIEAQLIGAEELVEGLASRVDRGDQEAVARTGPAHLLATRAATAVVQQAVALTGNPGLSRRHPLERYLRDVLSSRVHLAPDETVLEAAGRAALERGARP</sequence>
<dbReference type="GO" id="GO:0016627">
    <property type="term" value="F:oxidoreductase activity, acting on the CH-CH group of donors"/>
    <property type="evidence" value="ECO:0007669"/>
    <property type="project" value="InterPro"/>
</dbReference>
<organism evidence="7 8">
    <name type="scientific">Kitasatospora xanthocidica</name>
    <dbReference type="NCBI Taxonomy" id="83382"/>
    <lineage>
        <taxon>Bacteria</taxon>
        <taxon>Bacillati</taxon>
        <taxon>Actinomycetota</taxon>
        <taxon>Actinomycetes</taxon>
        <taxon>Kitasatosporales</taxon>
        <taxon>Streptomycetaceae</taxon>
        <taxon>Kitasatospora</taxon>
    </lineage>
</organism>
<dbReference type="InterPro" id="IPR046373">
    <property type="entry name" value="Acyl-CoA_Oxase/DH_mid-dom_sf"/>
</dbReference>
<dbReference type="Proteomes" id="UP000263377">
    <property type="component" value="Unassembled WGS sequence"/>
</dbReference>
<name>A0A372ZKI2_9ACTN</name>
<evidence type="ECO:0000256" key="2">
    <source>
        <dbReference type="ARBA" id="ARBA00023002"/>
    </source>
</evidence>
<evidence type="ECO:0000256" key="1">
    <source>
        <dbReference type="ARBA" id="ARBA00022630"/>
    </source>
</evidence>
<evidence type="ECO:0000259" key="5">
    <source>
        <dbReference type="Pfam" id="PF02771"/>
    </source>
</evidence>
<keyword evidence="8" id="KW-1185">Reference proteome</keyword>
<feature type="compositionally biased region" description="Polar residues" evidence="3">
    <location>
        <begin position="56"/>
        <end position="67"/>
    </location>
</feature>
<feature type="domain" description="Acyl-CoA oxidase/dehydrogenase middle" evidence="4">
    <location>
        <begin position="197"/>
        <end position="283"/>
    </location>
</feature>
<dbReference type="Gene3D" id="1.10.540.10">
    <property type="entry name" value="Acyl-CoA dehydrogenase/oxidase, N-terminal domain"/>
    <property type="match status" value="1"/>
</dbReference>
<dbReference type="Gene3D" id="1.20.140.10">
    <property type="entry name" value="Butyryl-CoA Dehydrogenase, subunit A, domain 3"/>
    <property type="match status" value="1"/>
</dbReference>
<proteinExistence type="predicted"/>
<dbReference type="InterPro" id="IPR009100">
    <property type="entry name" value="AcylCoA_DH/oxidase_NM_dom_sf"/>
</dbReference>
<feature type="compositionally biased region" description="Basic and acidic residues" evidence="3">
    <location>
        <begin position="10"/>
        <end position="29"/>
    </location>
</feature>
<protein>
    <submittedName>
        <fullName evidence="7">Acyl-CoA dehydrogenase</fullName>
    </submittedName>
</protein>
<evidence type="ECO:0000313" key="8">
    <source>
        <dbReference type="Proteomes" id="UP000263377"/>
    </source>
</evidence>
<comment type="caution">
    <text evidence="7">The sequence shown here is derived from an EMBL/GenBank/DDBJ whole genome shotgun (WGS) entry which is preliminary data.</text>
</comment>